<dbReference type="InterPro" id="IPR011856">
    <property type="entry name" value="tRNA_endonuc-like_dom_sf"/>
</dbReference>
<dbReference type="InterPro" id="IPR007560">
    <property type="entry name" value="Restrct_endonuc_IV_Mrr"/>
</dbReference>
<keyword evidence="4" id="KW-1185">Reference proteome</keyword>
<evidence type="ECO:0000313" key="3">
    <source>
        <dbReference type="EMBL" id="GAA2031126.1"/>
    </source>
</evidence>
<evidence type="ECO:0000256" key="1">
    <source>
        <dbReference type="SAM" id="Phobius"/>
    </source>
</evidence>
<dbReference type="PANTHER" id="PTHR30015">
    <property type="entry name" value="MRR RESTRICTION SYSTEM PROTEIN"/>
    <property type="match status" value="1"/>
</dbReference>
<keyword evidence="1" id="KW-1133">Transmembrane helix</keyword>
<evidence type="ECO:0000313" key="4">
    <source>
        <dbReference type="Proteomes" id="UP001500751"/>
    </source>
</evidence>
<name>A0ABP5FSJ0_9ACTN</name>
<comment type="caution">
    <text evidence="3">The sequence shown here is derived from an EMBL/GenBank/DDBJ whole genome shotgun (WGS) entry which is preliminary data.</text>
</comment>
<dbReference type="InterPro" id="IPR011335">
    <property type="entry name" value="Restrct_endonuc-II-like"/>
</dbReference>
<dbReference type="InterPro" id="IPR052906">
    <property type="entry name" value="Type_IV_Methyl-Rstrct_Enzyme"/>
</dbReference>
<dbReference type="Gene3D" id="3.40.1350.10">
    <property type="match status" value="1"/>
</dbReference>
<proteinExistence type="predicted"/>
<gene>
    <name evidence="3" type="ORF">GCM10009839_33750</name>
</gene>
<protein>
    <recommendedName>
        <fullName evidence="2">Restriction endonuclease type IV Mrr domain-containing protein</fullName>
    </recommendedName>
</protein>
<feature type="transmembrane region" description="Helical" evidence="1">
    <location>
        <begin position="14"/>
        <end position="35"/>
    </location>
</feature>
<keyword evidence="1" id="KW-0812">Transmembrane</keyword>
<reference evidence="4" key="1">
    <citation type="journal article" date="2019" name="Int. J. Syst. Evol. Microbiol.">
        <title>The Global Catalogue of Microorganisms (GCM) 10K type strain sequencing project: providing services to taxonomists for standard genome sequencing and annotation.</title>
        <authorList>
            <consortium name="The Broad Institute Genomics Platform"/>
            <consortium name="The Broad Institute Genome Sequencing Center for Infectious Disease"/>
            <person name="Wu L."/>
            <person name="Ma J."/>
        </authorList>
    </citation>
    <scope>NUCLEOTIDE SEQUENCE [LARGE SCALE GENOMIC DNA]</scope>
    <source>
        <strain evidence="4">JCM 16014</strain>
    </source>
</reference>
<dbReference type="EMBL" id="BAAAQN010000017">
    <property type="protein sequence ID" value="GAA2031126.1"/>
    <property type="molecule type" value="Genomic_DNA"/>
</dbReference>
<dbReference type="Proteomes" id="UP001500751">
    <property type="component" value="Unassembled WGS sequence"/>
</dbReference>
<evidence type="ECO:0000259" key="2">
    <source>
        <dbReference type="Pfam" id="PF04471"/>
    </source>
</evidence>
<organism evidence="3 4">
    <name type="scientific">Catenulispora yoronensis</name>
    <dbReference type="NCBI Taxonomy" id="450799"/>
    <lineage>
        <taxon>Bacteria</taxon>
        <taxon>Bacillati</taxon>
        <taxon>Actinomycetota</taxon>
        <taxon>Actinomycetes</taxon>
        <taxon>Catenulisporales</taxon>
        <taxon>Catenulisporaceae</taxon>
        <taxon>Catenulispora</taxon>
    </lineage>
</organism>
<dbReference type="RefSeq" id="WP_344666547.1">
    <property type="nucleotide sequence ID" value="NZ_BAAAQN010000017.1"/>
</dbReference>
<sequence length="197" mass="21388">MAVVEVATGSLGSLWPAIPGIMLLTLLGSAVMPFLRAGRAEEQAERQRLADLEQAARHQNLAAIDAMSGGEFERFIAGLCHRDGFVVQQHNGGAGDLGADVVADAPDGRRIVIQCKRYKPGNPVPSPDIQRFLGTARTIHEADVPVFVTTAWRFTKQSRELGASQQVILIDRDLLSHWNNGISLDKYLPTALPEVGR</sequence>
<dbReference type="Pfam" id="PF04471">
    <property type="entry name" value="Mrr_cat"/>
    <property type="match status" value="1"/>
</dbReference>
<feature type="domain" description="Restriction endonuclease type IV Mrr" evidence="2">
    <location>
        <begin position="64"/>
        <end position="178"/>
    </location>
</feature>
<dbReference type="SUPFAM" id="SSF52980">
    <property type="entry name" value="Restriction endonuclease-like"/>
    <property type="match status" value="1"/>
</dbReference>
<accession>A0ABP5FSJ0</accession>
<dbReference type="PANTHER" id="PTHR30015:SF6">
    <property type="entry name" value="SLL1429 PROTEIN"/>
    <property type="match status" value="1"/>
</dbReference>
<keyword evidence="1" id="KW-0472">Membrane</keyword>